<dbReference type="AlphaFoldDB" id="A0A6A6VWP3"/>
<feature type="domain" description="TFIIF beta subunit N-terminal" evidence="12">
    <location>
        <begin position="46"/>
        <end position="186"/>
    </location>
</feature>
<dbReference type="CDD" id="cd07980">
    <property type="entry name" value="TFIIF_beta"/>
    <property type="match status" value="1"/>
</dbReference>
<feature type="region of interest" description="Disordered" evidence="10">
    <location>
        <begin position="1"/>
        <end position="44"/>
    </location>
</feature>
<keyword evidence="4" id="KW-0805">Transcription regulation</keyword>
<evidence type="ECO:0000256" key="4">
    <source>
        <dbReference type="ARBA" id="ARBA00023015"/>
    </source>
</evidence>
<dbReference type="GO" id="GO:0005674">
    <property type="term" value="C:transcription factor TFIIF complex"/>
    <property type="evidence" value="ECO:0007669"/>
    <property type="project" value="InterPro"/>
</dbReference>
<feature type="region of interest" description="Disordered" evidence="10">
    <location>
        <begin position="317"/>
        <end position="346"/>
    </location>
</feature>
<reference evidence="13" key="1">
    <citation type="journal article" date="2020" name="Stud. Mycol.">
        <title>101 Dothideomycetes genomes: a test case for predicting lifestyles and emergence of pathogens.</title>
        <authorList>
            <person name="Haridas S."/>
            <person name="Albert R."/>
            <person name="Binder M."/>
            <person name="Bloem J."/>
            <person name="Labutti K."/>
            <person name="Salamov A."/>
            <person name="Andreopoulos B."/>
            <person name="Baker S."/>
            <person name="Barry K."/>
            <person name="Bills G."/>
            <person name="Bluhm B."/>
            <person name="Cannon C."/>
            <person name="Castanera R."/>
            <person name="Culley D."/>
            <person name="Daum C."/>
            <person name="Ezra D."/>
            <person name="Gonzalez J."/>
            <person name="Henrissat B."/>
            <person name="Kuo A."/>
            <person name="Liang C."/>
            <person name="Lipzen A."/>
            <person name="Lutzoni F."/>
            <person name="Magnuson J."/>
            <person name="Mondo S."/>
            <person name="Nolan M."/>
            <person name="Ohm R."/>
            <person name="Pangilinan J."/>
            <person name="Park H.-J."/>
            <person name="Ramirez L."/>
            <person name="Alfaro M."/>
            <person name="Sun H."/>
            <person name="Tritt A."/>
            <person name="Yoshinaga Y."/>
            <person name="Zwiers L.-H."/>
            <person name="Turgeon B."/>
            <person name="Goodwin S."/>
            <person name="Spatafora J."/>
            <person name="Crous P."/>
            <person name="Grigoriev I."/>
        </authorList>
    </citation>
    <scope>NUCLEOTIDE SEQUENCE</scope>
    <source>
        <strain evidence="13">CBS 121739</strain>
    </source>
</reference>
<evidence type="ECO:0000256" key="1">
    <source>
        <dbReference type="ARBA" id="ARBA00004123"/>
    </source>
</evidence>
<dbReference type="FunFam" id="1.10.10.10:FF:000035">
    <property type="entry name" value="General transcription factor IIF subunit 2"/>
    <property type="match status" value="1"/>
</dbReference>
<feature type="compositionally biased region" description="Acidic residues" evidence="10">
    <location>
        <begin position="19"/>
        <end position="37"/>
    </location>
</feature>
<dbReference type="InterPro" id="IPR003196">
    <property type="entry name" value="TFIIF_beta"/>
</dbReference>
<dbReference type="PANTHER" id="PTHR10445">
    <property type="entry name" value="GENERAL TRANSCRIPTION FACTOR IIF SUBUNIT 2"/>
    <property type="match status" value="1"/>
</dbReference>
<dbReference type="GO" id="GO:0003677">
    <property type="term" value="F:DNA binding"/>
    <property type="evidence" value="ECO:0007669"/>
    <property type="project" value="UniProtKB-KW"/>
</dbReference>
<dbReference type="PANTHER" id="PTHR10445:SF0">
    <property type="entry name" value="GENERAL TRANSCRIPTION FACTOR IIF SUBUNIT 2"/>
    <property type="match status" value="1"/>
</dbReference>
<evidence type="ECO:0000259" key="11">
    <source>
        <dbReference type="Pfam" id="PF02270"/>
    </source>
</evidence>
<proteinExistence type="inferred from homology"/>
<dbReference type="InterPro" id="IPR036388">
    <property type="entry name" value="WH-like_DNA-bd_sf"/>
</dbReference>
<dbReference type="EMBL" id="ML996581">
    <property type="protein sequence ID" value="KAF2754134.1"/>
    <property type="molecule type" value="Genomic_DNA"/>
</dbReference>
<dbReference type="Pfam" id="PF17683">
    <property type="entry name" value="TFIIF_beta_N"/>
    <property type="match status" value="1"/>
</dbReference>
<feature type="domain" description="TFIIF beta subunit HTH" evidence="11">
    <location>
        <begin position="243"/>
        <end position="305"/>
    </location>
</feature>
<dbReference type="SUPFAM" id="SSF46785">
    <property type="entry name" value="Winged helix' DNA-binding domain"/>
    <property type="match status" value="1"/>
</dbReference>
<feature type="compositionally biased region" description="Acidic residues" evidence="10">
    <location>
        <begin position="327"/>
        <end position="346"/>
    </location>
</feature>
<sequence length="346" mass="39839">MAAMNGVKVEDDMKIKPDPEDEAEGGFADDDEYEDTGELTMPREEQEIWLAKVPKWMWEALSEANDSEEPLHIGQLNTYEDLSLKPAEREREKTHRFVFNKDFKRASKIPKEYELEFTKADPPNMHIFSEKDLPGYKANPFSRSNKQDYNAGKAQGVQKGRRYRKAIPKQTALLRSIRKELSCTPVDNKEYHEFMEKRKKQVEKSQITLESGGDYLPTNADMNFGTLIRGTTKKKSGQDNKAARIPEVELVPMLFDAFKQYKYWSLKTLRTRTRQPEQYLKQVLSGIAELVTSGPFNGNWTLKKESYIDFDDANVEEIAPEAGDPSSPEDVDDLEDDEDEEMEDVV</sequence>
<evidence type="ECO:0000256" key="9">
    <source>
        <dbReference type="ARBA" id="ARBA00081863"/>
    </source>
</evidence>
<comment type="similarity">
    <text evidence="2">Belongs to the TFIIF beta subunit family.</text>
</comment>
<evidence type="ECO:0000256" key="2">
    <source>
        <dbReference type="ARBA" id="ARBA00009543"/>
    </source>
</evidence>
<dbReference type="Gene3D" id="1.10.10.10">
    <property type="entry name" value="Winged helix-like DNA-binding domain superfamily/Winged helix DNA-binding domain"/>
    <property type="match status" value="1"/>
</dbReference>
<feature type="region of interest" description="Disordered" evidence="10">
    <location>
        <begin position="140"/>
        <end position="162"/>
    </location>
</feature>
<dbReference type="GO" id="GO:0006367">
    <property type="term" value="P:transcription initiation at RNA polymerase II promoter"/>
    <property type="evidence" value="ECO:0007669"/>
    <property type="project" value="InterPro"/>
</dbReference>
<dbReference type="Pfam" id="PF02270">
    <property type="entry name" value="TFIIF_beta"/>
    <property type="match status" value="1"/>
</dbReference>
<evidence type="ECO:0000256" key="3">
    <source>
        <dbReference type="ARBA" id="ARBA00021453"/>
    </source>
</evidence>
<dbReference type="Proteomes" id="UP000799437">
    <property type="component" value="Unassembled WGS sequence"/>
</dbReference>
<evidence type="ECO:0000256" key="5">
    <source>
        <dbReference type="ARBA" id="ARBA00023125"/>
    </source>
</evidence>
<keyword evidence="5" id="KW-0238">DNA-binding</keyword>
<protein>
    <recommendedName>
        <fullName evidence="3">Transcription initiation factor IIF subunit beta</fullName>
    </recommendedName>
    <alternativeName>
        <fullName evidence="9">TFIIF medium subunit</fullName>
    </alternativeName>
    <alternativeName>
        <fullName evidence="8">TFIIF-beta</fullName>
    </alternativeName>
</protein>
<evidence type="ECO:0000313" key="14">
    <source>
        <dbReference type="Proteomes" id="UP000799437"/>
    </source>
</evidence>
<evidence type="ECO:0000256" key="8">
    <source>
        <dbReference type="ARBA" id="ARBA00081473"/>
    </source>
</evidence>
<dbReference type="InterPro" id="IPR036390">
    <property type="entry name" value="WH_DNA-bd_sf"/>
</dbReference>
<dbReference type="SUPFAM" id="SSF50916">
    <property type="entry name" value="Rap30/74 interaction domains"/>
    <property type="match status" value="1"/>
</dbReference>
<dbReference type="InterPro" id="IPR011039">
    <property type="entry name" value="TFIIF_interaction"/>
</dbReference>
<accession>A0A6A6VWP3</accession>
<comment type="subcellular location">
    <subcellularLocation>
        <location evidence="1">Nucleus</location>
    </subcellularLocation>
</comment>
<dbReference type="RefSeq" id="XP_033596585.1">
    <property type="nucleotide sequence ID" value="XM_033744725.1"/>
</dbReference>
<dbReference type="GeneID" id="54485779"/>
<organism evidence="13 14">
    <name type="scientific">Pseudovirgaria hyperparasitica</name>
    <dbReference type="NCBI Taxonomy" id="470096"/>
    <lineage>
        <taxon>Eukaryota</taxon>
        <taxon>Fungi</taxon>
        <taxon>Dikarya</taxon>
        <taxon>Ascomycota</taxon>
        <taxon>Pezizomycotina</taxon>
        <taxon>Dothideomycetes</taxon>
        <taxon>Dothideomycetes incertae sedis</taxon>
        <taxon>Acrospermales</taxon>
        <taxon>Acrospermaceae</taxon>
        <taxon>Pseudovirgaria</taxon>
    </lineage>
</organism>
<keyword evidence="14" id="KW-1185">Reference proteome</keyword>
<evidence type="ECO:0000256" key="6">
    <source>
        <dbReference type="ARBA" id="ARBA00023163"/>
    </source>
</evidence>
<dbReference type="OrthoDB" id="26094at2759"/>
<gene>
    <name evidence="13" type="ORF">EJ05DRAFT_479682</name>
</gene>
<evidence type="ECO:0000313" key="13">
    <source>
        <dbReference type="EMBL" id="KAF2754134.1"/>
    </source>
</evidence>
<dbReference type="InterPro" id="IPR040504">
    <property type="entry name" value="TFIIF_beta_N"/>
</dbReference>
<evidence type="ECO:0000256" key="7">
    <source>
        <dbReference type="ARBA" id="ARBA00023242"/>
    </source>
</evidence>
<dbReference type="InterPro" id="IPR040450">
    <property type="entry name" value="TFIIF_beta_HTH"/>
</dbReference>
<evidence type="ECO:0000256" key="10">
    <source>
        <dbReference type="SAM" id="MobiDB-lite"/>
    </source>
</evidence>
<name>A0A6A6VWP3_9PEZI</name>
<keyword evidence="6" id="KW-0804">Transcription</keyword>
<feature type="compositionally biased region" description="Basic and acidic residues" evidence="10">
    <location>
        <begin position="8"/>
        <end position="18"/>
    </location>
</feature>
<keyword evidence="7" id="KW-0539">Nucleus</keyword>
<evidence type="ECO:0000259" key="12">
    <source>
        <dbReference type="Pfam" id="PF17683"/>
    </source>
</evidence>